<accession>A0A316I3F0</accession>
<dbReference type="RefSeq" id="WP_109723514.1">
    <property type="nucleotide sequence ID" value="NZ_MSZV01000004.1"/>
</dbReference>
<dbReference type="InterPro" id="IPR013126">
    <property type="entry name" value="Hsp_70_fam"/>
</dbReference>
<dbReference type="Gene3D" id="3.30.420.40">
    <property type="match status" value="2"/>
</dbReference>
<keyword evidence="7" id="KW-1185">Reference proteome</keyword>
<dbReference type="FunFam" id="3.30.420.40:FF:000071">
    <property type="entry name" value="Molecular chaperone DnaK"/>
    <property type="match status" value="1"/>
</dbReference>
<evidence type="ECO:0000256" key="4">
    <source>
        <dbReference type="ARBA" id="ARBA00023186"/>
    </source>
</evidence>
<dbReference type="Gene3D" id="3.90.640.10">
    <property type="entry name" value="Actin, Chain A, domain 4"/>
    <property type="match status" value="1"/>
</dbReference>
<dbReference type="InterPro" id="IPR043129">
    <property type="entry name" value="ATPase_NBD"/>
</dbReference>
<gene>
    <name evidence="6" type="ORF">C7456_106191</name>
</gene>
<keyword evidence="2 5" id="KW-0547">Nucleotide-binding</keyword>
<dbReference type="PROSITE" id="PS01036">
    <property type="entry name" value="HSP70_3"/>
    <property type="match status" value="1"/>
</dbReference>
<organism evidence="6 7">
    <name type="scientific">Fulvimonas soli</name>
    <dbReference type="NCBI Taxonomy" id="155197"/>
    <lineage>
        <taxon>Bacteria</taxon>
        <taxon>Pseudomonadati</taxon>
        <taxon>Pseudomonadota</taxon>
        <taxon>Gammaproteobacteria</taxon>
        <taxon>Lysobacterales</taxon>
        <taxon>Rhodanobacteraceae</taxon>
        <taxon>Fulvimonas</taxon>
    </lineage>
</organism>
<dbReference type="InterPro" id="IPR029047">
    <property type="entry name" value="HSP70_peptide-bd_sf"/>
</dbReference>
<dbReference type="PROSITE" id="PS00297">
    <property type="entry name" value="HSP70_1"/>
    <property type="match status" value="1"/>
</dbReference>
<dbReference type="PROSITE" id="PS00329">
    <property type="entry name" value="HSP70_2"/>
    <property type="match status" value="1"/>
</dbReference>
<evidence type="ECO:0000256" key="3">
    <source>
        <dbReference type="ARBA" id="ARBA00022840"/>
    </source>
</evidence>
<dbReference type="GO" id="GO:0005524">
    <property type="term" value="F:ATP binding"/>
    <property type="evidence" value="ECO:0007669"/>
    <property type="project" value="UniProtKB-KW"/>
</dbReference>
<dbReference type="EMBL" id="QGHC01000006">
    <property type="protein sequence ID" value="PWK87698.1"/>
    <property type="molecule type" value="Genomic_DNA"/>
</dbReference>
<dbReference type="OrthoDB" id="9766019at2"/>
<comment type="similarity">
    <text evidence="1 5">Belongs to the heat shock protein 70 family.</text>
</comment>
<evidence type="ECO:0000256" key="5">
    <source>
        <dbReference type="RuleBase" id="RU003322"/>
    </source>
</evidence>
<comment type="caution">
    <text evidence="6">The sequence shown here is derived from an EMBL/GenBank/DDBJ whole genome shotgun (WGS) entry which is preliminary data.</text>
</comment>
<dbReference type="PANTHER" id="PTHR19375">
    <property type="entry name" value="HEAT SHOCK PROTEIN 70KDA"/>
    <property type="match status" value="1"/>
</dbReference>
<protein>
    <submittedName>
        <fullName evidence="6">Molecular chaperone HscC</fullName>
    </submittedName>
</protein>
<dbReference type="Gene3D" id="2.60.34.10">
    <property type="entry name" value="Substrate Binding Domain Of DNAk, Chain A, domain 1"/>
    <property type="match status" value="1"/>
</dbReference>
<dbReference type="SUPFAM" id="SSF53067">
    <property type="entry name" value="Actin-like ATPase domain"/>
    <property type="match status" value="2"/>
</dbReference>
<evidence type="ECO:0000256" key="1">
    <source>
        <dbReference type="ARBA" id="ARBA00007381"/>
    </source>
</evidence>
<reference evidence="6 7" key="1">
    <citation type="submission" date="2018-05" db="EMBL/GenBank/DDBJ databases">
        <title>Genomic Encyclopedia of Type Strains, Phase IV (KMG-IV): sequencing the most valuable type-strain genomes for metagenomic binning, comparative biology and taxonomic classification.</title>
        <authorList>
            <person name="Goeker M."/>
        </authorList>
    </citation>
    <scope>NUCLEOTIDE SEQUENCE [LARGE SCALE GENOMIC DNA]</scope>
    <source>
        <strain evidence="6 7">DSM 14263</strain>
    </source>
</reference>
<dbReference type="Pfam" id="PF00012">
    <property type="entry name" value="HSP70"/>
    <property type="match status" value="1"/>
</dbReference>
<dbReference type="PRINTS" id="PR00301">
    <property type="entry name" value="HEATSHOCK70"/>
</dbReference>
<dbReference type="InterPro" id="IPR018181">
    <property type="entry name" value="Heat_shock_70_CS"/>
</dbReference>
<evidence type="ECO:0000313" key="6">
    <source>
        <dbReference type="EMBL" id="PWK87698.1"/>
    </source>
</evidence>
<keyword evidence="4" id="KW-0143">Chaperone</keyword>
<dbReference type="GO" id="GO:0140662">
    <property type="term" value="F:ATP-dependent protein folding chaperone"/>
    <property type="evidence" value="ECO:0007669"/>
    <property type="project" value="InterPro"/>
</dbReference>
<dbReference type="AlphaFoldDB" id="A0A316I3F0"/>
<name>A0A316I3F0_9GAMM</name>
<keyword evidence="3 5" id="KW-0067">ATP-binding</keyword>
<evidence type="ECO:0000313" key="7">
    <source>
        <dbReference type="Proteomes" id="UP000245812"/>
    </source>
</evidence>
<dbReference type="Proteomes" id="UP000245812">
    <property type="component" value="Unassembled WGS sequence"/>
</dbReference>
<dbReference type="SUPFAM" id="SSF100920">
    <property type="entry name" value="Heat shock protein 70kD (HSP70), peptide-binding domain"/>
    <property type="match status" value="1"/>
</dbReference>
<evidence type="ECO:0000256" key="2">
    <source>
        <dbReference type="ARBA" id="ARBA00022741"/>
    </source>
</evidence>
<proteinExistence type="inferred from homology"/>
<sequence length="562" mass="62252">MIVGIDLGTTHSLIGIYADDGPRLFPNPLGDLLTPSVVGVDDDGHVLVGQAARDRMVSHPQQAVAAFKRWMGTDRETRLGRRTFRPEELSALVLRALVADAEAALGGRVAEAVISVPAYFSDAQRKATRAAGELAGIRVERLINEPTAAALAYGLQERPDGSRFLVFDLGGGTFDVSVLEMFEGVVEVHASAGDNFLGGEDFLDALEAACLADLGLAPDALDAPQRGQLRRRLETAKRALSSEEEVRVECRLGERAIDWRIDQQRFAHLVEPLLQRMRAPLERAMRDARLQPEQLDEIVLVGGASRMPLVARLVSRMFGRLPLRHVHPDQAIALGACVAAGMKARDRRLEEMVLTDVCPYTLGTEVARRDEQGRPQSGFFHPIIQRNSVVPTSREDTFWPVQPGQSGIVLQVYQGESPLVANNIKLGELKVPVDPRLPPEQNAVDVRFTYDVNGVLQVEAAVRATGKRHELVLERNPGLLDPRQIRERLAALAELKVHPRAKQENVALLARAERLYEEHLHAREQLQQWIARFRAALETQDELLIREHRREFGAALDTLEPA</sequence>